<proteinExistence type="predicted"/>
<organism evidence="5 7">
    <name type="scientific">Leptospira perolatii</name>
    <dbReference type="NCBI Taxonomy" id="2023191"/>
    <lineage>
        <taxon>Bacteria</taxon>
        <taxon>Pseudomonadati</taxon>
        <taxon>Spirochaetota</taxon>
        <taxon>Spirochaetia</taxon>
        <taxon>Leptospirales</taxon>
        <taxon>Leptospiraceae</taxon>
        <taxon>Leptospira</taxon>
    </lineage>
</organism>
<dbReference type="PANTHER" id="PTHR45586">
    <property type="entry name" value="TPR REPEAT-CONTAINING PROTEIN PA4667"/>
    <property type="match status" value="1"/>
</dbReference>
<keyword evidence="2 3" id="KW-0802">TPR repeat</keyword>
<dbReference type="InterPro" id="IPR011990">
    <property type="entry name" value="TPR-like_helical_dom_sf"/>
</dbReference>
<evidence type="ECO:0000256" key="1">
    <source>
        <dbReference type="ARBA" id="ARBA00022737"/>
    </source>
</evidence>
<dbReference type="InterPro" id="IPR019734">
    <property type="entry name" value="TPR_rpt"/>
</dbReference>
<dbReference type="EMBL" id="NPDY01000001">
    <property type="protein sequence ID" value="PJZ71037.1"/>
    <property type="molecule type" value="Genomic_DNA"/>
</dbReference>
<dbReference type="InterPro" id="IPR051012">
    <property type="entry name" value="CellSynth/LPSAsmb/PSIAsmb"/>
</dbReference>
<dbReference type="PROSITE" id="PS50293">
    <property type="entry name" value="TPR_REGION"/>
    <property type="match status" value="1"/>
</dbReference>
<evidence type="ECO:0000313" key="7">
    <source>
        <dbReference type="Proteomes" id="UP000231990"/>
    </source>
</evidence>
<dbReference type="EMBL" id="NPDZ01000001">
    <property type="protein sequence ID" value="PJZ74569.1"/>
    <property type="molecule type" value="Genomic_DNA"/>
</dbReference>
<dbReference type="AlphaFoldDB" id="A0A2M9ZRH6"/>
<feature type="repeat" description="TPR" evidence="3">
    <location>
        <begin position="141"/>
        <end position="174"/>
    </location>
</feature>
<dbReference type="OrthoDB" id="339929at2"/>
<accession>A0A2M9ZRH6</accession>
<name>A0A2M9ZRH6_9LEPT</name>
<evidence type="ECO:0000313" key="6">
    <source>
        <dbReference type="Proteomes" id="UP000231962"/>
    </source>
</evidence>
<dbReference type="Pfam" id="PF13424">
    <property type="entry name" value="TPR_12"/>
    <property type="match status" value="1"/>
</dbReference>
<evidence type="ECO:0000256" key="2">
    <source>
        <dbReference type="ARBA" id="ARBA00022803"/>
    </source>
</evidence>
<dbReference type="SUPFAM" id="SSF48452">
    <property type="entry name" value="TPR-like"/>
    <property type="match status" value="1"/>
</dbReference>
<feature type="repeat" description="TPR" evidence="3">
    <location>
        <begin position="40"/>
        <end position="73"/>
    </location>
</feature>
<evidence type="ECO:0000313" key="5">
    <source>
        <dbReference type="EMBL" id="PJZ74569.1"/>
    </source>
</evidence>
<dbReference type="Proteomes" id="UP000231962">
    <property type="component" value="Unassembled WGS sequence"/>
</dbReference>
<keyword evidence="1" id="KW-0677">Repeat</keyword>
<dbReference type="Proteomes" id="UP000231990">
    <property type="component" value="Unassembled WGS sequence"/>
</dbReference>
<gene>
    <name evidence="4" type="ORF">CH360_00450</name>
    <name evidence="5" type="ORF">CH373_00450</name>
</gene>
<reference evidence="6 7" key="1">
    <citation type="submission" date="2017-07" db="EMBL/GenBank/DDBJ databases">
        <title>Leptospira spp. isolated from tropical soils.</title>
        <authorList>
            <person name="Thibeaux R."/>
            <person name="Iraola G."/>
            <person name="Ferres I."/>
            <person name="Bierque E."/>
            <person name="Girault D."/>
            <person name="Soupe-Gilbert M.-E."/>
            <person name="Picardeau M."/>
            <person name="Goarant C."/>
        </authorList>
    </citation>
    <scope>NUCLEOTIDE SEQUENCE [LARGE SCALE GENOMIC DNA]</scope>
    <source>
        <strain evidence="5 7">FH1-B-B1</strain>
        <strain evidence="4 6">FH1-B-C1</strain>
    </source>
</reference>
<protein>
    <submittedName>
        <fullName evidence="5">Uncharacterized protein</fullName>
    </submittedName>
</protein>
<dbReference type="SMART" id="SM00028">
    <property type="entry name" value="TPR"/>
    <property type="match status" value="6"/>
</dbReference>
<comment type="caution">
    <text evidence="5">The sequence shown here is derived from an EMBL/GenBank/DDBJ whole genome shotgun (WGS) entry which is preliminary data.</text>
</comment>
<dbReference type="PANTHER" id="PTHR45586:SF1">
    <property type="entry name" value="LIPOPOLYSACCHARIDE ASSEMBLY PROTEIN B"/>
    <property type="match status" value="1"/>
</dbReference>
<sequence length="302" mass="34441">MAETESRKKFNEALKLEKAGKISQAAKLYSAAIQIEPGFQKAYLNLGALYSRMGDSQTAIQTYQRALELGKSPELYYNLGVEFYRLNALDAAVKSLKHSLEINKRYVNSHLLLAYCYKQLDKPDKSELYLKNALKIDSKNRTALSAMATIYFDSERWEEALTATQAALKLTPDDPRMQILLTEIHTKMGNYKQSFEVLKQVTSTAEGFVHFSDTVKAAKENPDPGQKIFFENLELLTRKRLDQFKDKLVLSKENPQDFEAPAPQDALDLSLMYLFHGDTERALKYLLYAQKNLEENPNQEAS</sequence>
<dbReference type="RefSeq" id="WP_100711980.1">
    <property type="nucleotide sequence ID" value="NZ_NPDY01000001.1"/>
</dbReference>
<dbReference type="PROSITE" id="PS50005">
    <property type="entry name" value="TPR"/>
    <property type="match status" value="2"/>
</dbReference>
<dbReference type="Pfam" id="PF14559">
    <property type="entry name" value="TPR_19"/>
    <property type="match status" value="1"/>
</dbReference>
<evidence type="ECO:0000256" key="3">
    <source>
        <dbReference type="PROSITE-ProRule" id="PRU00339"/>
    </source>
</evidence>
<keyword evidence="6" id="KW-1185">Reference proteome</keyword>
<evidence type="ECO:0000313" key="4">
    <source>
        <dbReference type="EMBL" id="PJZ71037.1"/>
    </source>
</evidence>
<dbReference type="Gene3D" id="1.25.40.10">
    <property type="entry name" value="Tetratricopeptide repeat domain"/>
    <property type="match status" value="2"/>
</dbReference>